<comment type="caution">
    <text evidence="1">The sequence shown here is derived from an EMBL/GenBank/DDBJ whole genome shotgun (WGS) entry which is preliminary data.</text>
</comment>
<accession>A0A8T0GW35</accession>
<protein>
    <submittedName>
        <fullName evidence="1">Uncharacterized protein</fullName>
    </submittedName>
</protein>
<name>A0A8T0GW35_CERPU</name>
<evidence type="ECO:0000313" key="2">
    <source>
        <dbReference type="Proteomes" id="UP000822688"/>
    </source>
</evidence>
<sequence length="102" mass="11513">MRRIGVIVLLVIYFLSCVVVYGMQLKVSYSTLDSASVQNTAVRGRYRLTLRSYYIRYHLEQIRGQQAQGPERPRHHFQATGQIVDAAILGSLNSAVICENAL</sequence>
<proteinExistence type="predicted"/>
<evidence type="ECO:0000313" key="1">
    <source>
        <dbReference type="EMBL" id="KAG0561132.1"/>
    </source>
</evidence>
<dbReference type="AlphaFoldDB" id="A0A8T0GW35"/>
<keyword evidence="2" id="KW-1185">Reference proteome</keyword>
<gene>
    <name evidence="1" type="ORF">KC19_9G040200</name>
</gene>
<reference evidence="1" key="1">
    <citation type="submission" date="2020-06" db="EMBL/GenBank/DDBJ databases">
        <title>WGS assembly of Ceratodon purpureus strain R40.</title>
        <authorList>
            <person name="Carey S.B."/>
            <person name="Jenkins J."/>
            <person name="Shu S."/>
            <person name="Lovell J.T."/>
            <person name="Sreedasyam A."/>
            <person name="Maumus F."/>
            <person name="Tiley G.P."/>
            <person name="Fernandez-Pozo N."/>
            <person name="Barry K."/>
            <person name="Chen C."/>
            <person name="Wang M."/>
            <person name="Lipzen A."/>
            <person name="Daum C."/>
            <person name="Saski C.A."/>
            <person name="Payton A.C."/>
            <person name="Mcbreen J.C."/>
            <person name="Conrad R.E."/>
            <person name="Kollar L.M."/>
            <person name="Olsson S."/>
            <person name="Huttunen S."/>
            <person name="Landis J.B."/>
            <person name="Wickett N.J."/>
            <person name="Johnson M.G."/>
            <person name="Rensing S.A."/>
            <person name="Grimwood J."/>
            <person name="Schmutz J."/>
            <person name="Mcdaniel S.F."/>
        </authorList>
    </citation>
    <scope>NUCLEOTIDE SEQUENCE</scope>
    <source>
        <strain evidence="1">R40</strain>
    </source>
</reference>
<dbReference type="EMBL" id="CM026430">
    <property type="protein sequence ID" value="KAG0561132.1"/>
    <property type="molecule type" value="Genomic_DNA"/>
</dbReference>
<dbReference type="Proteomes" id="UP000822688">
    <property type="component" value="Chromosome 9"/>
</dbReference>
<organism evidence="1 2">
    <name type="scientific">Ceratodon purpureus</name>
    <name type="common">Fire moss</name>
    <name type="synonym">Dicranum purpureum</name>
    <dbReference type="NCBI Taxonomy" id="3225"/>
    <lineage>
        <taxon>Eukaryota</taxon>
        <taxon>Viridiplantae</taxon>
        <taxon>Streptophyta</taxon>
        <taxon>Embryophyta</taxon>
        <taxon>Bryophyta</taxon>
        <taxon>Bryophytina</taxon>
        <taxon>Bryopsida</taxon>
        <taxon>Dicranidae</taxon>
        <taxon>Pseudoditrichales</taxon>
        <taxon>Ditrichaceae</taxon>
        <taxon>Ceratodon</taxon>
    </lineage>
</organism>